<reference evidence="5" key="2">
    <citation type="submission" date="2025-09" db="UniProtKB">
        <authorList>
            <consortium name="Ensembl"/>
        </authorList>
    </citation>
    <scope>IDENTIFICATION</scope>
</reference>
<feature type="compositionally biased region" description="Basic and acidic residues" evidence="3">
    <location>
        <begin position="287"/>
        <end position="297"/>
    </location>
</feature>
<dbReference type="SUPFAM" id="SSF55550">
    <property type="entry name" value="SH2 domain"/>
    <property type="match status" value="1"/>
</dbReference>
<sequence>MDHERPLFVTFRPEDNAASAQPGPGAAPRAEQPPEQPPDAQGRVLPGWPPAGGGAQPELVALWARTRLWFEQTQAGRLGAEGELPAWFHGFLSRRDTELLLRDRPPGCFLVRFSESTVGFVLSYRGRERCRHFVLDQLPDGRYVILGERSAHAELGALLRHHATAPIAPYRELLTVPCPRQEKPPGGVQPPSSSPSPATPMVAYSTVAKGPPGARQVATDGTDGGSGEAPSTPPPLPAKVGSSSAAQGPLIRAGSGGAAPEGPSSQREAVPPEPPEAKYQQLVRFHTYAEPRERMEPEEPIPFYAMGRGCEPPPEENVYSEVAPAQRELPPLLPRGARGPLSTLPPPKARAPTEPAHRRLFRSFSSQASRRRQPPAAPSTGGGLRGAPSPPLEVRVPPLVPPPRCWEPSSRCGGAVPGSPAKAKAPSQGGVPSPSHPQAPRNPSMEFDDPIYGQRKSSATRTAAPPGQEGQENIYEQLSGEERP</sequence>
<evidence type="ECO:0000313" key="5">
    <source>
        <dbReference type="Ensembl" id="ENSAZOP00000000614.1"/>
    </source>
</evidence>
<evidence type="ECO:0000256" key="2">
    <source>
        <dbReference type="PROSITE-ProRule" id="PRU00191"/>
    </source>
</evidence>
<accession>A0A8B9TWE9</accession>
<dbReference type="PANTHER" id="PTHR14388">
    <property type="entry name" value="T CELL-SPECIFIC ADAPTER PROTEIN TSAD"/>
    <property type="match status" value="1"/>
</dbReference>
<evidence type="ECO:0000259" key="4">
    <source>
        <dbReference type="PROSITE" id="PS50001"/>
    </source>
</evidence>
<dbReference type="Gene3D" id="3.30.505.10">
    <property type="entry name" value="SH2 domain"/>
    <property type="match status" value="1"/>
</dbReference>
<proteinExistence type="predicted"/>
<feature type="compositionally biased region" description="Low complexity" evidence="3">
    <location>
        <begin position="17"/>
        <end position="30"/>
    </location>
</feature>
<dbReference type="PROSITE" id="PS50001">
    <property type="entry name" value="SH2"/>
    <property type="match status" value="1"/>
</dbReference>
<keyword evidence="1 2" id="KW-0727">SH2 domain</keyword>
<dbReference type="AlphaFoldDB" id="A0A8B9TWE9"/>
<dbReference type="InterPro" id="IPR000980">
    <property type="entry name" value="SH2"/>
</dbReference>
<dbReference type="Ensembl" id="ENSAZOT00000000657.1">
    <property type="protein sequence ID" value="ENSAZOP00000000614.1"/>
    <property type="gene ID" value="ENSAZOG00000000450.1"/>
</dbReference>
<feature type="region of interest" description="Disordered" evidence="3">
    <location>
        <begin position="177"/>
        <end position="484"/>
    </location>
</feature>
<protein>
    <submittedName>
        <fullName evidence="5">SH2 domain containing 2A</fullName>
    </submittedName>
</protein>
<evidence type="ECO:0000256" key="1">
    <source>
        <dbReference type="ARBA" id="ARBA00022999"/>
    </source>
</evidence>
<evidence type="ECO:0000313" key="6">
    <source>
        <dbReference type="Proteomes" id="UP000694549"/>
    </source>
</evidence>
<dbReference type="PANTHER" id="PTHR14388:SF9">
    <property type="entry name" value="SH2 DOMAIN-CONTAINING PROTEIN 2A"/>
    <property type="match status" value="1"/>
</dbReference>
<dbReference type="InterPro" id="IPR036860">
    <property type="entry name" value="SH2_dom_sf"/>
</dbReference>
<organism evidence="5 6">
    <name type="scientific">Anas zonorhyncha</name>
    <name type="common">Eastern spot-billed duck</name>
    <dbReference type="NCBI Taxonomy" id="75864"/>
    <lineage>
        <taxon>Eukaryota</taxon>
        <taxon>Metazoa</taxon>
        <taxon>Chordata</taxon>
        <taxon>Craniata</taxon>
        <taxon>Vertebrata</taxon>
        <taxon>Euteleostomi</taxon>
        <taxon>Archelosauria</taxon>
        <taxon>Archosauria</taxon>
        <taxon>Dinosauria</taxon>
        <taxon>Saurischia</taxon>
        <taxon>Theropoda</taxon>
        <taxon>Coelurosauria</taxon>
        <taxon>Aves</taxon>
        <taxon>Neognathae</taxon>
        <taxon>Galloanserae</taxon>
        <taxon>Anseriformes</taxon>
        <taxon>Anatidae</taxon>
        <taxon>Anatinae</taxon>
        <taxon>Anas</taxon>
    </lineage>
</organism>
<name>A0A8B9TWE9_9AVES</name>
<reference evidence="5" key="1">
    <citation type="submission" date="2025-08" db="UniProtKB">
        <authorList>
            <consortium name="Ensembl"/>
        </authorList>
    </citation>
    <scope>IDENTIFICATION</scope>
</reference>
<dbReference type="Pfam" id="PF00017">
    <property type="entry name" value="SH2"/>
    <property type="match status" value="1"/>
</dbReference>
<dbReference type="SMART" id="SM00252">
    <property type="entry name" value="SH2"/>
    <property type="match status" value="1"/>
</dbReference>
<feature type="region of interest" description="Disordered" evidence="3">
    <location>
        <begin position="1"/>
        <end position="51"/>
    </location>
</feature>
<dbReference type="GO" id="GO:0005737">
    <property type="term" value="C:cytoplasm"/>
    <property type="evidence" value="ECO:0007669"/>
    <property type="project" value="TreeGrafter"/>
</dbReference>
<dbReference type="FunFam" id="3.30.505.10:FF:000103">
    <property type="entry name" value="Si:ch73-109i22.2"/>
    <property type="match status" value="1"/>
</dbReference>
<feature type="domain" description="SH2" evidence="4">
    <location>
        <begin position="87"/>
        <end position="178"/>
    </location>
</feature>
<dbReference type="Proteomes" id="UP000694549">
    <property type="component" value="Unplaced"/>
</dbReference>
<evidence type="ECO:0000256" key="3">
    <source>
        <dbReference type="SAM" id="MobiDB-lite"/>
    </source>
</evidence>
<keyword evidence="6" id="KW-1185">Reference proteome</keyword>